<dbReference type="PANTHER" id="PTHR36978">
    <property type="entry name" value="P-LOOP CONTAINING NUCLEOTIDE TRIPHOSPHATE HYDROLASE"/>
    <property type="match status" value="1"/>
</dbReference>
<dbReference type="InterPro" id="IPR040632">
    <property type="entry name" value="Sulfotransfer_4"/>
</dbReference>
<dbReference type="Pfam" id="PF17784">
    <property type="entry name" value="Sulfotransfer_4"/>
    <property type="match status" value="1"/>
</dbReference>
<dbReference type="Gene3D" id="3.40.50.300">
    <property type="entry name" value="P-loop containing nucleotide triphosphate hydrolases"/>
    <property type="match status" value="1"/>
</dbReference>
<evidence type="ECO:0000313" key="2">
    <source>
        <dbReference type="Proteomes" id="UP000756132"/>
    </source>
</evidence>
<proteinExistence type="predicted"/>
<keyword evidence="2" id="KW-1185">Reference proteome</keyword>
<reference evidence="1" key="1">
    <citation type="submission" date="2021-12" db="EMBL/GenBank/DDBJ databases">
        <authorList>
            <person name="Zaccaron A."/>
            <person name="Stergiopoulos I."/>
        </authorList>
    </citation>
    <scope>NUCLEOTIDE SEQUENCE</scope>
    <source>
        <strain evidence="1">Race5_Kim</strain>
    </source>
</reference>
<dbReference type="OrthoDB" id="408152at2759"/>
<protein>
    <submittedName>
        <fullName evidence="1">Uncharacterized protein</fullName>
    </submittedName>
</protein>
<dbReference type="InterPro" id="IPR027417">
    <property type="entry name" value="P-loop_NTPase"/>
</dbReference>
<dbReference type="RefSeq" id="XP_047760443.1">
    <property type="nucleotide sequence ID" value="XM_047903343.1"/>
</dbReference>
<accession>A0A9Q8LEU6</accession>
<reference evidence="1" key="2">
    <citation type="journal article" date="2022" name="Microb. Genom.">
        <title>A chromosome-scale genome assembly of the tomato pathogen Cladosporium fulvum reveals a compartmentalized genome architecture and the presence of a dispensable chromosome.</title>
        <authorList>
            <person name="Zaccaron A.Z."/>
            <person name="Chen L.H."/>
            <person name="Samaras A."/>
            <person name="Stergiopoulos I."/>
        </authorList>
    </citation>
    <scope>NUCLEOTIDE SEQUENCE</scope>
    <source>
        <strain evidence="1">Race5_Kim</strain>
    </source>
</reference>
<dbReference type="PANTHER" id="PTHR36978:SF3">
    <property type="entry name" value="P-LOOP CONTAINING NUCLEOSIDE TRIPHOSPHATE HYDROLASE PROTEIN"/>
    <property type="match status" value="1"/>
</dbReference>
<dbReference type="GeneID" id="71984073"/>
<gene>
    <name evidence="1" type="ORF">CLAFUR5_04195</name>
</gene>
<name>A0A9Q8LEU6_PASFU</name>
<dbReference type="AlphaFoldDB" id="A0A9Q8LEU6"/>
<dbReference type="EMBL" id="CP090166">
    <property type="protein sequence ID" value="UJO16077.1"/>
    <property type="molecule type" value="Genomic_DNA"/>
</dbReference>
<dbReference type="Proteomes" id="UP000756132">
    <property type="component" value="Chromosome 4"/>
</dbReference>
<dbReference type="SUPFAM" id="SSF52540">
    <property type="entry name" value="P-loop containing nucleoside triphosphate hydrolases"/>
    <property type="match status" value="1"/>
</dbReference>
<dbReference type="KEGG" id="ffu:CLAFUR5_04195"/>
<organism evidence="1 2">
    <name type="scientific">Passalora fulva</name>
    <name type="common">Tomato leaf mold</name>
    <name type="synonym">Cladosporium fulvum</name>
    <dbReference type="NCBI Taxonomy" id="5499"/>
    <lineage>
        <taxon>Eukaryota</taxon>
        <taxon>Fungi</taxon>
        <taxon>Dikarya</taxon>
        <taxon>Ascomycota</taxon>
        <taxon>Pezizomycotina</taxon>
        <taxon>Dothideomycetes</taxon>
        <taxon>Dothideomycetidae</taxon>
        <taxon>Mycosphaerellales</taxon>
        <taxon>Mycosphaerellaceae</taxon>
        <taxon>Fulvia</taxon>
    </lineage>
</organism>
<sequence>MGIEASKPKPGAKFQVIGAGLPRTGTASLAAALSILFDGPIYHGGTQVCKSGNTFHMRAWTDILSHTPFKTSKDEDYVKTKMKTVLDGDVGCADTPMAQFVPELMELYPGAKVICTVRDADAWAKSMDQTAQASL</sequence>
<evidence type="ECO:0000313" key="1">
    <source>
        <dbReference type="EMBL" id="UJO16077.1"/>
    </source>
</evidence>